<dbReference type="InterPro" id="IPR001387">
    <property type="entry name" value="Cro/C1-type_HTH"/>
</dbReference>
<dbReference type="InterPro" id="IPR004437">
    <property type="entry name" value="ParB/RepB/Spo0J"/>
</dbReference>
<dbReference type="PANTHER" id="PTHR33375">
    <property type="entry name" value="CHROMOSOME-PARTITIONING PROTEIN PARB-RELATED"/>
    <property type="match status" value="1"/>
</dbReference>
<accession>A0A937LGD4</accession>
<evidence type="ECO:0000313" key="8">
    <source>
        <dbReference type="EMBL" id="MBL6811460.1"/>
    </source>
</evidence>
<dbReference type="SUPFAM" id="SSF109709">
    <property type="entry name" value="KorB DNA-binding domain-like"/>
    <property type="match status" value="1"/>
</dbReference>
<dbReference type="GO" id="GO:0003677">
    <property type="term" value="F:DNA binding"/>
    <property type="evidence" value="ECO:0007669"/>
    <property type="project" value="UniProtKB-KW"/>
</dbReference>
<feature type="domain" description="HTH cro/C1-type" evidence="7">
    <location>
        <begin position="155"/>
        <end position="182"/>
    </location>
</feature>
<evidence type="ECO:0000256" key="1">
    <source>
        <dbReference type="ARBA" id="ARBA00006295"/>
    </source>
</evidence>
<proteinExistence type="inferred from homology"/>
<evidence type="ECO:0000256" key="5">
    <source>
        <dbReference type="ARBA" id="ARBA00025472"/>
    </source>
</evidence>
<dbReference type="Gene3D" id="1.10.10.2830">
    <property type="match status" value="1"/>
</dbReference>
<dbReference type="FunFam" id="3.90.1530.30:FF:000001">
    <property type="entry name" value="Chromosome partitioning protein ParB"/>
    <property type="match status" value="1"/>
</dbReference>
<dbReference type="FunFam" id="1.10.10.2830:FF:000001">
    <property type="entry name" value="Chromosome partitioning protein ParB"/>
    <property type="match status" value="1"/>
</dbReference>
<keyword evidence="3" id="KW-0159">Chromosome partition</keyword>
<comment type="caution">
    <text evidence="8">The sequence shown here is derived from an EMBL/GenBank/DDBJ whole genome shotgun (WGS) entry which is preliminary data.</text>
</comment>
<name>A0A937LGD4_9GAMM</name>
<dbReference type="GO" id="GO:0045881">
    <property type="term" value="P:positive regulation of sporulation resulting in formation of a cellular spore"/>
    <property type="evidence" value="ECO:0007669"/>
    <property type="project" value="TreeGrafter"/>
</dbReference>
<organism evidence="8 9">
    <name type="scientific">SAR86 cluster bacterium</name>
    <dbReference type="NCBI Taxonomy" id="2030880"/>
    <lineage>
        <taxon>Bacteria</taxon>
        <taxon>Pseudomonadati</taxon>
        <taxon>Pseudomonadota</taxon>
        <taxon>Gammaproteobacteria</taxon>
        <taxon>SAR86 cluster</taxon>
    </lineage>
</organism>
<keyword evidence="4" id="KW-0238">DNA-binding</keyword>
<dbReference type="Pfam" id="PF23552">
    <property type="entry name" value="ParB_C"/>
    <property type="match status" value="1"/>
</dbReference>
<dbReference type="EMBL" id="JADHQC010000003">
    <property type="protein sequence ID" value="MBL6811460.1"/>
    <property type="molecule type" value="Genomic_DNA"/>
</dbReference>
<dbReference type="InterPro" id="IPR036086">
    <property type="entry name" value="ParB/Sulfiredoxin_sf"/>
</dbReference>
<dbReference type="NCBIfam" id="TIGR00180">
    <property type="entry name" value="parB_part"/>
    <property type="match status" value="1"/>
</dbReference>
<reference evidence="8" key="1">
    <citation type="submission" date="2020-10" db="EMBL/GenBank/DDBJ databases">
        <title>Microbiome of the Black Sea water column analyzed by genome centric metagenomics.</title>
        <authorList>
            <person name="Cabello-Yeves P.J."/>
            <person name="Callieri C."/>
            <person name="Picazo A."/>
            <person name="Mehrshad M."/>
            <person name="Haro-Moreno J.M."/>
            <person name="Roda-Garcia J."/>
            <person name="Dzembekova N."/>
            <person name="Slabakova V."/>
            <person name="Slabakova N."/>
            <person name="Moncheva S."/>
            <person name="Rodriguez-Valera F."/>
        </authorList>
    </citation>
    <scope>NUCLEOTIDE SEQUENCE</scope>
    <source>
        <strain evidence="8">BS307-5m-G49</strain>
    </source>
</reference>
<dbReference type="InterPro" id="IPR050336">
    <property type="entry name" value="Chromosome_partition/occlusion"/>
</dbReference>
<dbReference type="Pfam" id="PF17762">
    <property type="entry name" value="HTH_ParB"/>
    <property type="match status" value="1"/>
</dbReference>
<comment type="function">
    <text evidence="5">Involved in chromosome partition. Localize to both poles of the predivisional cell following completion of DNA replication. Binds to the DNA origin of replication.</text>
</comment>
<evidence type="ECO:0000256" key="2">
    <source>
        <dbReference type="ARBA" id="ARBA00022372"/>
    </source>
</evidence>
<dbReference type="Gene3D" id="3.90.1530.30">
    <property type="match status" value="1"/>
</dbReference>
<dbReference type="SMART" id="SM00470">
    <property type="entry name" value="ParB"/>
    <property type="match status" value="1"/>
</dbReference>
<dbReference type="InterPro" id="IPR003115">
    <property type="entry name" value="ParB_N"/>
</dbReference>
<evidence type="ECO:0000259" key="7">
    <source>
        <dbReference type="PROSITE" id="PS50943"/>
    </source>
</evidence>
<gene>
    <name evidence="8" type="ORF">ISQ63_01095</name>
</gene>
<dbReference type="Proteomes" id="UP000744438">
    <property type="component" value="Unassembled WGS sequence"/>
</dbReference>
<evidence type="ECO:0000256" key="6">
    <source>
        <dbReference type="SAM" id="MobiDB-lite"/>
    </source>
</evidence>
<protein>
    <recommendedName>
        <fullName evidence="2">Probable chromosome-partitioning protein ParB</fullName>
    </recommendedName>
</protein>
<comment type="similarity">
    <text evidence="1">Belongs to the ParB family.</text>
</comment>
<dbReference type="PROSITE" id="PS50943">
    <property type="entry name" value="HTH_CROC1"/>
    <property type="match status" value="1"/>
</dbReference>
<dbReference type="InterPro" id="IPR057240">
    <property type="entry name" value="ParB_dimer_C"/>
</dbReference>
<evidence type="ECO:0000313" key="9">
    <source>
        <dbReference type="Proteomes" id="UP000744438"/>
    </source>
</evidence>
<dbReference type="PANTHER" id="PTHR33375:SF1">
    <property type="entry name" value="CHROMOSOME-PARTITIONING PROTEIN PARB-RELATED"/>
    <property type="match status" value="1"/>
</dbReference>
<evidence type="ECO:0000256" key="4">
    <source>
        <dbReference type="ARBA" id="ARBA00023125"/>
    </source>
</evidence>
<dbReference type="InterPro" id="IPR041468">
    <property type="entry name" value="HTH_ParB/Spo0J"/>
</dbReference>
<sequence length="306" mass="33514">MSPKKKKRGLSAFLSPEQEKKKNRGMGAFVGSEESLPAKKAEPTIKSSLGITQAEISSIKPSRFQARKNIPPESIKELSDSIKTQGVIQPLIVRKLAKGYELVAGERRLRASKLAGLNTVPVLIREDSEEAALTVGLIENLQREDLNPLEEAEGILRLQKEFGLTQQSMGEALGKSRSAIANSLRLLQLSKPIQTMLFDGRLTMGHARALLSLPPAYQEQIGKKIISSGLSVRQAEKLASSHLNKKTGRARSSSKDPNIVALENSLSDAVNSQVLISHKKNGSGKISFSYKDLDQLEQIIKPFKKE</sequence>
<dbReference type="GO" id="GO:0007059">
    <property type="term" value="P:chromosome segregation"/>
    <property type="evidence" value="ECO:0007669"/>
    <property type="project" value="UniProtKB-KW"/>
</dbReference>
<evidence type="ECO:0000256" key="3">
    <source>
        <dbReference type="ARBA" id="ARBA00022829"/>
    </source>
</evidence>
<dbReference type="GO" id="GO:0005694">
    <property type="term" value="C:chromosome"/>
    <property type="evidence" value="ECO:0007669"/>
    <property type="project" value="TreeGrafter"/>
</dbReference>
<dbReference type="SUPFAM" id="SSF110849">
    <property type="entry name" value="ParB/Sulfiredoxin"/>
    <property type="match status" value="1"/>
</dbReference>
<dbReference type="CDD" id="cd16393">
    <property type="entry name" value="SPO0J_N"/>
    <property type="match status" value="1"/>
</dbReference>
<dbReference type="AlphaFoldDB" id="A0A937LGD4"/>
<dbReference type="Pfam" id="PF02195">
    <property type="entry name" value="ParB_N"/>
    <property type="match status" value="1"/>
</dbReference>
<feature type="region of interest" description="Disordered" evidence="6">
    <location>
        <begin position="1"/>
        <end position="44"/>
    </location>
</feature>